<name>A0A1I7E8P3_9ENTR</name>
<evidence type="ECO:0000256" key="1">
    <source>
        <dbReference type="ARBA" id="ARBA00022723"/>
    </source>
</evidence>
<proteinExistence type="predicted"/>
<organism evidence="2 3">
    <name type="scientific">Kosakonia arachidis</name>
    <dbReference type="NCBI Taxonomy" id="551989"/>
    <lineage>
        <taxon>Bacteria</taxon>
        <taxon>Pseudomonadati</taxon>
        <taxon>Pseudomonadota</taxon>
        <taxon>Gammaproteobacteria</taxon>
        <taxon>Enterobacterales</taxon>
        <taxon>Enterobacteriaceae</taxon>
        <taxon>Kosakonia</taxon>
    </lineage>
</organism>
<dbReference type="EMBL" id="FPAU01000012">
    <property type="protein sequence ID" value="SFU20307.1"/>
    <property type="molecule type" value="Genomic_DNA"/>
</dbReference>
<dbReference type="OrthoDB" id="9816564at2"/>
<dbReference type="CDD" id="cd01427">
    <property type="entry name" value="HAD_like"/>
    <property type="match status" value="1"/>
</dbReference>
<dbReference type="Proteomes" id="UP000199187">
    <property type="component" value="Unassembled WGS sequence"/>
</dbReference>
<dbReference type="Gene3D" id="1.10.150.400">
    <property type="match status" value="1"/>
</dbReference>
<sequence length="798" mass="91245">MNNTSLSFAEIEQRFLHSDVKVLSLDCFDTLYWRYVSRPFDIFTRIQHGLCPSARSKAESRARGKKYFTTGKDEVSIAEIYAELSSQFDSEEQKKIIEYELTQEIENGFLFPPALGLLRKAKERGVRTIIVSDIYYNSEQLSRLLSAHSDEIPTLIDKIYCSAEFGHGKTTKLWPEIVRQEQIAPQDIFHVGDNFIADYQKPAKLGVNAVHFKQYEKPIVNVLEQRAIAANILFPSSRATAPIPSLFHACYSVALRGDISSEKLTAWTMLGPVMYAFARFIKQQRDKIPGVKLGFLMRDGYMPREAYQTLYPQDSCGTLRISRFTAICSSFHNRESIASYLSDLLHEIVSSNERITQDGFSMIAKHLMVKTEQSKKIQVRLEELNYSAEYLYESLLADEIVQETLARSADFRSRLIAHLRNELNIEPGDTLMLVDLGYSGTAQNLLAPLLEKELDIKVRGCYMISVWIPGWHKNRAGMINPDNADFRLISTLIRFIASVEMLCSSHDFSVTEYSEEGQPTGKNDKMSPLVLPKIRQIQQQALDCIRMAAELNIPTSQSLWEAAIIDLARYIYLPLAGETKQLEELTFDINMGTDVVTKMADIQDAIDYMRRYGISRLTLGEDTKIRTNYPSELRSCGIEYSLSTFVISRYAISWSMANSTQRKQALQTMFVLDQQRTECRTINATSTFDGYFSLYIPQITPEIVVLMGKTLRDFEIFSINLVPQHSVYKESENRFSHPLKLNQDYFIDGATLTNNLVLNMSDEGFIYFRLQQIPMKSIIHIVYRPLNMKSTLTSIENC</sequence>
<protein>
    <recommendedName>
        <fullName evidence="4">Haloacid dehalogenase superfamily, subfamily IA, variant 1 with third motif having Dx(3-4)D or Dx(3-4)E</fullName>
    </recommendedName>
</protein>
<dbReference type="InterPro" id="IPR036412">
    <property type="entry name" value="HAD-like_sf"/>
</dbReference>
<accession>A0A1I7E8P3</accession>
<keyword evidence="1" id="KW-0479">Metal-binding</keyword>
<gene>
    <name evidence="2" type="ORF">SAMN05192562_11256</name>
</gene>
<dbReference type="Gene3D" id="3.40.50.1000">
    <property type="entry name" value="HAD superfamily/HAD-like"/>
    <property type="match status" value="1"/>
</dbReference>
<dbReference type="RefSeq" id="WP_090126875.1">
    <property type="nucleotide sequence ID" value="NZ_CP045300.1"/>
</dbReference>
<evidence type="ECO:0000313" key="3">
    <source>
        <dbReference type="Proteomes" id="UP000199187"/>
    </source>
</evidence>
<evidence type="ECO:0008006" key="4">
    <source>
        <dbReference type="Google" id="ProtNLM"/>
    </source>
</evidence>
<dbReference type="InterPro" id="IPR023214">
    <property type="entry name" value="HAD_sf"/>
</dbReference>
<dbReference type="AlphaFoldDB" id="A0A1I7E8P3"/>
<keyword evidence="3" id="KW-1185">Reference proteome</keyword>
<reference evidence="3" key="1">
    <citation type="submission" date="2016-10" db="EMBL/GenBank/DDBJ databases">
        <authorList>
            <person name="Varghese N."/>
            <person name="Submissions S."/>
        </authorList>
    </citation>
    <scope>NUCLEOTIDE SEQUENCE [LARGE SCALE GENOMIC DNA]</scope>
    <source>
        <strain evidence="3">Ah-143</strain>
    </source>
</reference>
<evidence type="ECO:0000313" key="2">
    <source>
        <dbReference type="EMBL" id="SFU20307.1"/>
    </source>
</evidence>
<dbReference type="SUPFAM" id="SSF56784">
    <property type="entry name" value="HAD-like"/>
    <property type="match status" value="1"/>
</dbReference>
<dbReference type="GO" id="GO:0046872">
    <property type="term" value="F:metal ion binding"/>
    <property type="evidence" value="ECO:0007669"/>
    <property type="project" value="UniProtKB-KW"/>
</dbReference>